<dbReference type="AlphaFoldDB" id="A0A9P8P728"/>
<organism evidence="5 6">
    <name type="scientific">Wickerhamomyces mucosus</name>
    <dbReference type="NCBI Taxonomy" id="1378264"/>
    <lineage>
        <taxon>Eukaryota</taxon>
        <taxon>Fungi</taxon>
        <taxon>Dikarya</taxon>
        <taxon>Ascomycota</taxon>
        <taxon>Saccharomycotina</taxon>
        <taxon>Saccharomycetes</taxon>
        <taxon>Phaffomycetales</taxon>
        <taxon>Wickerhamomycetaceae</taxon>
        <taxon>Wickerhamomyces</taxon>
    </lineage>
</organism>
<comment type="caution">
    <text evidence="5">The sequence shown here is derived from an EMBL/GenBank/DDBJ whole genome shotgun (WGS) entry which is preliminary data.</text>
</comment>
<accession>A0A9P8P728</accession>
<evidence type="ECO:0000256" key="2">
    <source>
        <dbReference type="SAM" id="MobiDB-lite"/>
    </source>
</evidence>
<dbReference type="Proteomes" id="UP000769528">
    <property type="component" value="Unassembled WGS sequence"/>
</dbReference>
<evidence type="ECO:0000256" key="3">
    <source>
        <dbReference type="SAM" id="SignalP"/>
    </source>
</evidence>
<protein>
    <recommendedName>
        <fullName evidence="4">Peptidase A1 domain-containing protein</fullName>
    </recommendedName>
</protein>
<reference evidence="5" key="2">
    <citation type="submission" date="2021-01" db="EMBL/GenBank/DDBJ databases">
        <authorList>
            <person name="Schikora-Tamarit M.A."/>
        </authorList>
    </citation>
    <scope>NUCLEOTIDE SEQUENCE</scope>
    <source>
        <strain evidence="5">CBS6341</strain>
    </source>
</reference>
<dbReference type="Pfam" id="PF00026">
    <property type="entry name" value="Asp"/>
    <property type="match status" value="1"/>
</dbReference>
<keyword evidence="6" id="KW-1185">Reference proteome</keyword>
<dbReference type="InterPro" id="IPR021109">
    <property type="entry name" value="Peptidase_aspartic_dom_sf"/>
</dbReference>
<comment type="similarity">
    <text evidence="1">Belongs to the peptidase A1 family.</text>
</comment>
<keyword evidence="3" id="KW-0732">Signal</keyword>
<dbReference type="PANTHER" id="PTHR47965:SF105">
    <property type="entry name" value="ASPARTIC PROTEINASE YAPSIN-7"/>
    <property type="match status" value="1"/>
</dbReference>
<dbReference type="GO" id="GO:0031505">
    <property type="term" value="P:fungal-type cell wall organization"/>
    <property type="evidence" value="ECO:0007669"/>
    <property type="project" value="TreeGrafter"/>
</dbReference>
<dbReference type="GO" id="GO:0004190">
    <property type="term" value="F:aspartic-type endopeptidase activity"/>
    <property type="evidence" value="ECO:0007669"/>
    <property type="project" value="InterPro"/>
</dbReference>
<gene>
    <name evidence="5" type="ORF">WICMUC_005688</name>
</gene>
<dbReference type="PANTHER" id="PTHR47965">
    <property type="entry name" value="ASPARTYL PROTEASE-RELATED"/>
    <property type="match status" value="1"/>
</dbReference>
<reference evidence="5" key="1">
    <citation type="journal article" date="2021" name="Open Biol.">
        <title>Shared evolutionary footprints suggest mitochondrial oxidative damage underlies multiple complex I losses in fungi.</title>
        <authorList>
            <person name="Schikora-Tamarit M.A."/>
            <person name="Marcet-Houben M."/>
            <person name="Nosek J."/>
            <person name="Gabaldon T."/>
        </authorList>
    </citation>
    <scope>NUCLEOTIDE SEQUENCE</scope>
    <source>
        <strain evidence="5">CBS6341</strain>
    </source>
</reference>
<feature type="region of interest" description="Disordered" evidence="2">
    <location>
        <begin position="513"/>
        <end position="534"/>
    </location>
</feature>
<name>A0A9P8P728_9ASCO</name>
<evidence type="ECO:0000313" key="5">
    <source>
        <dbReference type="EMBL" id="KAH3666420.1"/>
    </source>
</evidence>
<dbReference type="InterPro" id="IPR001461">
    <property type="entry name" value="Aspartic_peptidase_A1"/>
</dbReference>
<dbReference type="SUPFAM" id="SSF50630">
    <property type="entry name" value="Acid proteases"/>
    <property type="match status" value="1"/>
</dbReference>
<feature type="compositionally biased region" description="Low complexity" evidence="2">
    <location>
        <begin position="523"/>
        <end position="533"/>
    </location>
</feature>
<dbReference type="GO" id="GO:0009277">
    <property type="term" value="C:fungal-type cell wall"/>
    <property type="evidence" value="ECO:0007669"/>
    <property type="project" value="TreeGrafter"/>
</dbReference>
<evidence type="ECO:0000259" key="4">
    <source>
        <dbReference type="PROSITE" id="PS51767"/>
    </source>
</evidence>
<sequence>MLSKNLLYLLCLSFIPSILANEDGVIRPSKTELLKRDGNLTSTKLFPTFHATGTDGFVYQVDVGFGTLSQEISLRVDIAQPYIWALDGDYYPSCSSVQNSTKCQSNGAYYVEDSPGGLVVSSETGNYTFLDLIQVNGSTVQENLLTFGNLSHKDYYYNDFDDYYNPNIKTELNSFNLSDVRFIDANHSNIKIGALGLAGPDSDDDYSENDNFIELLKSEKFINSSSYSIYPKDDYKLDIILGAVNQSLYFEPLVKFDKLPYLDQLQSNGKDAIRYNYPIAPLTNMYITNKAGSKASVFSNQNQTVPVLLDSRAIFSFLPSDVIVNLAIQLNAYYSSSDSLWFVKCSVGNLGAALGFQFGNVTVNVPISNFIYPLYTDDDSEAVTFDDGEPACGWTVAPNSNLGYSILGTNVLQAMYLVVDNEADDIAIAQANNYYYSQLNNTHLSLSPITTTAAYDSSVILSGNIPFTTANNITDTKVTFSSVSAASDQSTVYQGGATAIYSSGQIFTGDYFPTTTTSNPSKSRTTGGSTSSTEVMEAEGNILMRNGVTSGLGGLCLFFISLLI</sequence>
<dbReference type="GO" id="GO:0005576">
    <property type="term" value="C:extracellular region"/>
    <property type="evidence" value="ECO:0007669"/>
    <property type="project" value="TreeGrafter"/>
</dbReference>
<evidence type="ECO:0000256" key="1">
    <source>
        <dbReference type="ARBA" id="ARBA00007447"/>
    </source>
</evidence>
<dbReference type="PROSITE" id="PS51767">
    <property type="entry name" value="PEPTIDASE_A1"/>
    <property type="match status" value="1"/>
</dbReference>
<proteinExistence type="inferred from homology"/>
<feature type="chain" id="PRO_5040435420" description="Peptidase A1 domain-containing protein" evidence="3">
    <location>
        <begin position="21"/>
        <end position="564"/>
    </location>
</feature>
<dbReference type="GO" id="GO:0006508">
    <property type="term" value="P:proteolysis"/>
    <property type="evidence" value="ECO:0007669"/>
    <property type="project" value="InterPro"/>
</dbReference>
<evidence type="ECO:0000313" key="6">
    <source>
        <dbReference type="Proteomes" id="UP000769528"/>
    </source>
</evidence>
<dbReference type="InterPro" id="IPR033121">
    <property type="entry name" value="PEPTIDASE_A1"/>
</dbReference>
<feature type="domain" description="Peptidase A1" evidence="4">
    <location>
        <begin position="59"/>
        <end position="429"/>
    </location>
</feature>
<dbReference type="Gene3D" id="2.40.70.10">
    <property type="entry name" value="Acid Proteases"/>
    <property type="match status" value="2"/>
</dbReference>
<dbReference type="EMBL" id="JAEUBF010001445">
    <property type="protein sequence ID" value="KAH3666420.1"/>
    <property type="molecule type" value="Genomic_DNA"/>
</dbReference>
<feature type="signal peptide" evidence="3">
    <location>
        <begin position="1"/>
        <end position="20"/>
    </location>
</feature>
<dbReference type="OrthoDB" id="771136at2759"/>
<feature type="compositionally biased region" description="Polar residues" evidence="2">
    <location>
        <begin position="513"/>
        <end position="522"/>
    </location>
</feature>